<name>A0A699XG38_TANCI</name>
<reference evidence="2" key="1">
    <citation type="journal article" date="2019" name="Sci. Rep.">
        <title>Draft genome of Tanacetum cinerariifolium, the natural source of mosquito coil.</title>
        <authorList>
            <person name="Yamashiro T."/>
            <person name="Shiraishi A."/>
            <person name="Satake H."/>
            <person name="Nakayama K."/>
        </authorList>
    </citation>
    <scope>NUCLEOTIDE SEQUENCE</scope>
</reference>
<feature type="compositionally biased region" description="Basic and acidic residues" evidence="1">
    <location>
        <begin position="31"/>
        <end position="41"/>
    </location>
</feature>
<proteinExistence type="predicted"/>
<dbReference type="AlphaFoldDB" id="A0A699XG38"/>
<organism evidence="2">
    <name type="scientific">Tanacetum cinerariifolium</name>
    <name type="common">Dalmatian daisy</name>
    <name type="synonym">Chrysanthemum cinerariifolium</name>
    <dbReference type="NCBI Taxonomy" id="118510"/>
    <lineage>
        <taxon>Eukaryota</taxon>
        <taxon>Viridiplantae</taxon>
        <taxon>Streptophyta</taxon>
        <taxon>Embryophyta</taxon>
        <taxon>Tracheophyta</taxon>
        <taxon>Spermatophyta</taxon>
        <taxon>Magnoliopsida</taxon>
        <taxon>eudicotyledons</taxon>
        <taxon>Gunneridae</taxon>
        <taxon>Pentapetalae</taxon>
        <taxon>asterids</taxon>
        <taxon>campanulids</taxon>
        <taxon>Asterales</taxon>
        <taxon>Asteraceae</taxon>
        <taxon>Asteroideae</taxon>
        <taxon>Anthemideae</taxon>
        <taxon>Anthemidinae</taxon>
        <taxon>Tanacetum</taxon>
    </lineage>
</organism>
<feature type="non-terminal residue" evidence="2">
    <location>
        <position position="1"/>
    </location>
</feature>
<accession>A0A699XG38</accession>
<feature type="region of interest" description="Disordered" evidence="1">
    <location>
        <begin position="31"/>
        <end position="61"/>
    </location>
</feature>
<protein>
    <submittedName>
        <fullName evidence="2">Uncharacterized protein</fullName>
    </submittedName>
</protein>
<dbReference type="EMBL" id="BKCJ011818310">
    <property type="protein sequence ID" value="GFD55464.1"/>
    <property type="molecule type" value="Genomic_DNA"/>
</dbReference>
<evidence type="ECO:0000256" key="1">
    <source>
        <dbReference type="SAM" id="MobiDB-lite"/>
    </source>
</evidence>
<comment type="caution">
    <text evidence="2">The sequence shown here is derived from an EMBL/GenBank/DDBJ whole genome shotgun (WGS) entry which is preliminary data.</text>
</comment>
<sequence>GLGQETVEEDGVGQVADLRILLAVVHKVQDDGTYNEHKVEPPTDVLHGNTGDLPDHGVQAE</sequence>
<gene>
    <name evidence="2" type="ORF">Tci_927433</name>
</gene>
<evidence type="ECO:0000313" key="2">
    <source>
        <dbReference type="EMBL" id="GFD55464.1"/>
    </source>
</evidence>